<evidence type="ECO:0000256" key="4">
    <source>
        <dbReference type="SAM" id="MobiDB-lite"/>
    </source>
</evidence>
<dbReference type="PANTHER" id="PTHR38340:SF1">
    <property type="entry name" value="S-LAYER PROTEIN"/>
    <property type="match status" value="1"/>
</dbReference>
<dbReference type="SUPFAM" id="SSF51120">
    <property type="entry name" value="beta-Roll"/>
    <property type="match status" value="3"/>
</dbReference>
<reference evidence="6" key="2">
    <citation type="submission" date="2020-09" db="EMBL/GenBank/DDBJ databases">
        <authorList>
            <person name="Sun Q."/>
            <person name="Kim S."/>
        </authorList>
    </citation>
    <scope>NUCLEOTIDE SEQUENCE</scope>
    <source>
        <strain evidence="6">KCTC 42590</strain>
    </source>
</reference>
<dbReference type="EMBL" id="BNCI01000002">
    <property type="protein sequence ID" value="GHF25570.1"/>
    <property type="molecule type" value="Genomic_DNA"/>
</dbReference>
<dbReference type="InterPro" id="IPR001343">
    <property type="entry name" value="Hemolysn_Ca-bd"/>
</dbReference>
<feature type="compositionally biased region" description="Acidic residues" evidence="4">
    <location>
        <begin position="353"/>
        <end position="363"/>
    </location>
</feature>
<reference evidence="6" key="1">
    <citation type="journal article" date="2014" name="Int. J. Syst. Evol. Microbiol.">
        <title>Complete genome sequence of Corynebacterium casei LMG S-19264T (=DSM 44701T), isolated from a smear-ripened cheese.</title>
        <authorList>
            <consortium name="US DOE Joint Genome Institute (JGI-PGF)"/>
            <person name="Walter F."/>
            <person name="Albersmeier A."/>
            <person name="Kalinowski J."/>
            <person name="Ruckert C."/>
        </authorList>
    </citation>
    <scope>NUCLEOTIDE SEQUENCE</scope>
    <source>
        <strain evidence="6">KCTC 42590</strain>
    </source>
</reference>
<comment type="similarity">
    <text evidence="2">Belongs to the peptidase M10B family.</text>
</comment>
<dbReference type="GO" id="GO:0005576">
    <property type="term" value="C:extracellular region"/>
    <property type="evidence" value="ECO:0007669"/>
    <property type="project" value="UniProtKB-SubCell"/>
</dbReference>
<comment type="subcellular location">
    <subcellularLocation>
        <location evidence="1">Secreted</location>
    </subcellularLocation>
</comment>
<feature type="region of interest" description="Disordered" evidence="4">
    <location>
        <begin position="352"/>
        <end position="373"/>
    </location>
</feature>
<evidence type="ECO:0000256" key="3">
    <source>
        <dbReference type="ARBA" id="ARBA00022525"/>
    </source>
</evidence>
<sequence>MSVSETSNVYSRPDAEFVRPSGEIFDGVIYGTKFSAEPGSAQTIVTFSIPTLTSTYSSHPSLGYGPDEEPNVDFRPIGDEEERIFRDALAEIEMLTNLQFVEVDDRGTYAGTIRIAWTGIDAEENVAWAYLPASAHASGDIWLLSQNLDPTDDYIRSTIIHELGHAVGLKHPHEAEDGFGKLDSDFDGNDYTIMSYEVSARYPEATWTSIEPNGFMYMDILALQSLYGVNPNGVNAGNTVHTFDTGETHYQTLWDTSGIDTLGVTGSKNVTLNLMPGNWQDVGTVIEYWDGTREWEDSFSVYVPPEVILENAFGGAGNDRISGNALANKLEGNDGADRLHGLAGDDRLLGGAGDDDLNGDSGDDTLVGGAGSDYADGGEGDDTFFAGADDVSADLYVGGRGNDKIGGGDGNDFLVGGVAEDVGAIDDGRDLLFGGNGDDTLLGGSWNDDAVSNNGVFDFGEENPLTRGGNTIWAGSGDDLVIGDASNDILGGGLGHDEMHGGGGADVLYAGTSTGADTLFGEGGNDTLFGGAGDDRLWGGNGEDLIYNGAGNDHVIGGYGNDTLWGGGGNDTLAGSGGQDVFAFSASTGVDVVEDFTVSEDILDLSETALASVPDFSSIAVQTDTGLFVDLGGGNSILLLGLTSTDIDTMTIVFS</sequence>
<proteinExistence type="inferred from homology"/>
<evidence type="ECO:0000256" key="1">
    <source>
        <dbReference type="ARBA" id="ARBA00004613"/>
    </source>
</evidence>
<dbReference type="Gene3D" id="3.40.390.10">
    <property type="entry name" value="Collagenase (Catalytic Domain)"/>
    <property type="match status" value="1"/>
</dbReference>
<keyword evidence="3" id="KW-0964">Secreted</keyword>
<dbReference type="InterPro" id="IPR024079">
    <property type="entry name" value="MetalloPept_cat_dom_sf"/>
</dbReference>
<dbReference type="InterPro" id="IPR018511">
    <property type="entry name" value="Hemolysin-typ_Ca-bd_CS"/>
</dbReference>
<accession>A0A919AUF2</accession>
<dbReference type="PANTHER" id="PTHR38340">
    <property type="entry name" value="S-LAYER PROTEIN"/>
    <property type="match status" value="1"/>
</dbReference>
<dbReference type="SUPFAM" id="SSF55486">
    <property type="entry name" value="Metalloproteases ('zincins'), catalytic domain"/>
    <property type="match status" value="1"/>
</dbReference>
<dbReference type="InterPro" id="IPR050557">
    <property type="entry name" value="RTX_toxin/Mannuronan_C5-epim"/>
</dbReference>
<dbReference type="CDD" id="cd04277">
    <property type="entry name" value="ZnMc_serralysin_like"/>
    <property type="match status" value="1"/>
</dbReference>
<dbReference type="PRINTS" id="PR00313">
    <property type="entry name" value="CABNDNGRPT"/>
</dbReference>
<dbReference type="Proteomes" id="UP000630923">
    <property type="component" value="Unassembled WGS sequence"/>
</dbReference>
<evidence type="ECO:0000313" key="6">
    <source>
        <dbReference type="EMBL" id="GHF25570.1"/>
    </source>
</evidence>
<name>A0A919AUF2_9PROT</name>
<feature type="domain" description="Peptidase metallopeptidase" evidence="5">
    <location>
        <begin position="30"/>
        <end position="229"/>
    </location>
</feature>
<dbReference type="PROSITE" id="PS00330">
    <property type="entry name" value="HEMOLYSIN_CALCIUM"/>
    <property type="match status" value="3"/>
</dbReference>
<keyword evidence="7" id="KW-1185">Reference proteome</keyword>
<dbReference type="GO" id="GO:0008270">
    <property type="term" value="F:zinc ion binding"/>
    <property type="evidence" value="ECO:0007669"/>
    <property type="project" value="InterPro"/>
</dbReference>
<organism evidence="6 7">
    <name type="scientific">Kordiimonas sediminis</name>
    <dbReference type="NCBI Taxonomy" id="1735581"/>
    <lineage>
        <taxon>Bacteria</taxon>
        <taxon>Pseudomonadati</taxon>
        <taxon>Pseudomonadota</taxon>
        <taxon>Alphaproteobacteria</taxon>
        <taxon>Kordiimonadales</taxon>
        <taxon>Kordiimonadaceae</taxon>
        <taxon>Kordiimonas</taxon>
    </lineage>
</organism>
<dbReference type="InterPro" id="IPR006026">
    <property type="entry name" value="Peptidase_Metallo"/>
</dbReference>
<protein>
    <submittedName>
        <fullName evidence="6">Serralysin</fullName>
    </submittedName>
</protein>
<dbReference type="Gene3D" id="2.150.10.10">
    <property type="entry name" value="Serralysin-like metalloprotease, C-terminal"/>
    <property type="match status" value="3"/>
</dbReference>
<gene>
    <name evidence="6" type="ORF">GCM10017044_20480</name>
</gene>
<dbReference type="Pfam" id="PF00353">
    <property type="entry name" value="HemolysinCabind"/>
    <property type="match status" value="7"/>
</dbReference>
<dbReference type="AlphaFoldDB" id="A0A919AUF2"/>
<evidence type="ECO:0000313" key="7">
    <source>
        <dbReference type="Proteomes" id="UP000630923"/>
    </source>
</evidence>
<evidence type="ECO:0000259" key="5">
    <source>
        <dbReference type="SMART" id="SM00235"/>
    </source>
</evidence>
<evidence type="ECO:0000256" key="2">
    <source>
        <dbReference type="ARBA" id="ARBA00009490"/>
    </source>
</evidence>
<dbReference type="SMART" id="SM00235">
    <property type="entry name" value="ZnMc"/>
    <property type="match status" value="1"/>
</dbReference>
<comment type="caution">
    <text evidence="6">The sequence shown here is derived from an EMBL/GenBank/DDBJ whole genome shotgun (WGS) entry which is preliminary data.</text>
</comment>
<dbReference type="GO" id="GO:0008237">
    <property type="term" value="F:metallopeptidase activity"/>
    <property type="evidence" value="ECO:0007669"/>
    <property type="project" value="InterPro"/>
</dbReference>
<dbReference type="InterPro" id="IPR011049">
    <property type="entry name" value="Serralysin-like_metalloprot_C"/>
</dbReference>
<dbReference type="InterPro" id="IPR034033">
    <property type="entry name" value="Serralysin-like"/>
</dbReference>
<dbReference type="GO" id="GO:0006508">
    <property type="term" value="P:proteolysis"/>
    <property type="evidence" value="ECO:0007669"/>
    <property type="project" value="InterPro"/>
</dbReference>
<dbReference type="GO" id="GO:0005509">
    <property type="term" value="F:calcium ion binding"/>
    <property type="evidence" value="ECO:0007669"/>
    <property type="project" value="InterPro"/>
</dbReference>
<dbReference type="RefSeq" id="WP_191252615.1">
    <property type="nucleotide sequence ID" value="NZ_BNCI01000002.1"/>
</dbReference>